<dbReference type="EMBL" id="BAAARV010000046">
    <property type="protein sequence ID" value="GAA2359007.1"/>
    <property type="molecule type" value="Genomic_DNA"/>
</dbReference>
<evidence type="ECO:0000256" key="1">
    <source>
        <dbReference type="ARBA" id="ARBA00023224"/>
    </source>
</evidence>
<dbReference type="Pfam" id="PF00015">
    <property type="entry name" value="MCPsignal"/>
    <property type="match status" value="1"/>
</dbReference>
<evidence type="ECO:0000256" key="3">
    <source>
        <dbReference type="PROSITE-ProRule" id="PRU00284"/>
    </source>
</evidence>
<comment type="similarity">
    <text evidence="2">Belongs to the methyl-accepting chemotaxis (MCP) protein family.</text>
</comment>
<reference evidence="5 6" key="1">
    <citation type="journal article" date="2019" name="Int. J. Syst. Evol. Microbiol.">
        <title>The Global Catalogue of Microorganisms (GCM) 10K type strain sequencing project: providing services to taxonomists for standard genome sequencing and annotation.</title>
        <authorList>
            <consortium name="The Broad Institute Genomics Platform"/>
            <consortium name="The Broad Institute Genome Sequencing Center for Infectious Disease"/>
            <person name="Wu L."/>
            <person name="Ma J."/>
        </authorList>
    </citation>
    <scope>NUCLEOTIDE SEQUENCE [LARGE SCALE GENOMIC DNA]</scope>
    <source>
        <strain evidence="5 6">JCM 3272</strain>
    </source>
</reference>
<feature type="domain" description="Methyl-accepting transducer" evidence="4">
    <location>
        <begin position="117"/>
        <end position="335"/>
    </location>
</feature>
<comment type="caution">
    <text evidence="5">The sequence shown here is derived from an EMBL/GenBank/DDBJ whole genome shotgun (WGS) entry which is preliminary data.</text>
</comment>
<protein>
    <recommendedName>
        <fullName evidence="4">Methyl-accepting transducer domain-containing protein</fullName>
    </recommendedName>
</protein>
<dbReference type="InterPro" id="IPR004089">
    <property type="entry name" value="MCPsignal_dom"/>
</dbReference>
<dbReference type="PANTHER" id="PTHR32089">
    <property type="entry name" value="METHYL-ACCEPTING CHEMOTAXIS PROTEIN MCPB"/>
    <property type="match status" value="1"/>
</dbReference>
<dbReference type="PANTHER" id="PTHR32089:SF112">
    <property type="entry name" value="LYSOZYME-LIKE PROTEIN-RELATED"/>
    <property type="match status" value="1"/>
</dbReference>
<evidence type="ECO:0000313" key="5">
    <source>
        <dbReference type="EMBL" id="GAA2359007.1"/>
    </source>
</evidence>
<dbReference type="Gene3D" id="1.10.287.950">
    <property type="entry name" value="Methyl-accepting chemotaxis protein"/>
    <property type="match status" value="1"/>
</dbReference>
<evidence type="ECO:0000313" key="6">
    <source>
        <dbReference type="Proteomes" id="UP001501444"/>
    </source>
</evidence>
<keyword evidence="6" id="KW-1185">Reference proteome</keyword>
<evidence type="ECO:0000259" key="4">
    <source>
        <dbReference type="PROSITE" id="PS50111"/>
    </source>
</evidence>
<keyword evidence="1 3" id="KW-0807">Transducer</keyword>
<dbReference type="PROSITE" id="PS50111">
    <property type="entry name" value="CHEMOTAXIS_TRANSDUC_2"/>
    <property type="match status" value="1"/>
</dbReference>
<name>A0ABN3GT44_9ACTN</name>
<evidence type="ECO:0000256" key="2">
    <source>
        <dbReference type="ARBA" id="ARBA00029447"/>
    </source>
</evidence>
<gene>
    <name evidence="5" type="ORF">GCM10010170_053150</name>
</gene>
<dbReference type="Proteomes" id="UP001501444">
    <property type="component" value="Unassembled WGS sequence"/>
</dbReference>
<sequence>MAQLGLRNVLDAAPGGLILLDPQGKVHYRNRAAMDNAERIITRAGGRREDVLELLRTQTVRVMREARTFPHVAAVPMDAGARRIVVQIKVNQLEGWYLLDALDVTDRYDNEQLLVGTVQALTEASGGLASLSAQLGDDAARVTAQADTVASGSEELTTSIREISASTSTAVGSINDAVRTARAAAETIAKLAESSARIGTVSKLISGIAAQTNLLALNATIEAARAGELGKGFAVVAGEVKDLAQRTGEATEQIGDMIGEIQAHSEHTTVSIQSIVELINQMQDQQTTIASAVEEQTATASEISRSVVEVVSTAQSTERALVHLRELGTAVAAKADDLRQHQAEQSILATTSR</sequence>
<proteinExistence type="inferred from homology"/>
<dbReference type="InterPro" id="IPR004090">
    <property type="entry name" value="Chemotax_Me-accpt_rcpt"/>
</dbReference>
<dbReference type="SUPFAM" id="SSF58104">
    <property type="entry name" value="Methyl-accepting chemotaxis protein (MCP) signaling domain"/>
    <property type="match status" value="1"/>
</dbReference>
<dbReference type="PRINTS" id="PR00260">
    <property type="entry name" value="CHEMTRNSDUCR"/>
</dbReference>
<dbReference type="SMART" id="SM00283">
    <property type="entry name" value="MA"/>
    <property type="match status" value="1"/>
</dbReference>
<organism evidence="5 6">
    <name type="scientific">Dactylosporangium salmoneum</name>
    <dbReference type="NCBI Taxonomy" id="53361"/>
    <lineage>
        <taxon>Bacteria</taxon>
        <taxon>Bacillati</taxon>
        <taxon>Actinomycetota</taxon>
        <taxon>Actinomycetes</taxon>
        <taxon>Micromonosporales</taxon>
        <taxon>Micromonosporaceae</taxon>
        <taxon>Dactylosporangium</taxon>
    </lineage>
</organism>
<accession>A0ABN3GT44</accession>